<organism evidence="9 11">
    <name type="scientific">Sphingobacterium multivorum</name>
    <dbReference type="NCBI Taxonomy" id="28454"/>
    <lineage>
        <taxon>Bacteria</taxon>
        <taxon>Pseudomonadati</taxon>
        <taxon>Bacteroidota</taxon>
        <taxon>Sphingobacteriia</taxon>
        <taxon>Sphingobacteriales</taxon>
        <taxon>Sphingobacteriaceae</taxon>
        <taxon>Sphingobacterium</taxon>
    </lineage>
</organism>
<evidence type="ECO:0000313" key="11">
    <source>
        <dbReference type="Proteomes" id="UP000251241"/>
    </source>
</evidence>
<gene>
    <name evidence="7 9" type="primary">recO</name>
    <name evidence="9" type="ORF">NCTC11343_03327</name>
    <name evidence="10" type="ORF">SPHINGO8BC_150804</name>
</gene>
<dbReference type="InterPro" id="IPR042242">
    <property type="entry name" value="RecO_C"/>
</dbReference>
<dbReference type="GO" id="GO:0006302">
    <property type="term" value="P:double-strand break repair"/>
    <property type="evidence" value="ECO:0007669"/>
    <property type="project" value="TreeGrafter"/>
</dbReference>
<evidence type="ECO:0000256" key="2">
    <source>
        <dbReference type="ARBA" id="ARBA00021310"/>
    </source>
</evidence>
<evidence type="ECO:0000256" key="7">
    <source>
        <dbReference type="HAMAP-Rule" id="MF_00201"/>
    </source>
</evidence>
<dbReference type="EMBL" id="UAUU01000009">
    <property type="protein sequence ID" value="SPZ88160.1"/>
    <property type="molecule type" value="Genomic_DNA"/>
</dbReference>
<dbReference type="Pfam" id="PF11967">
    <property type="entry name" value="RecO_N"/>
    <property type="match status" value="1"/>
</dbReference>
<reference evidence="9 11" key="1">
    <citation type="submission" date="2018-06" db="EMBL/GenBank/DDBJ databases">
        <authorList>
            <consortium name="Pathogen Informatics"/>
            <person name="Doyle S."/>
        </authorList>
    </citation>
    <scope>NUCLEOTIDE SEQUENCE [LARGE SCALE GENOMIC DNA]</scope>
    <source>
        <strain evidence="9 11">NCTC11343</strain>
    </source>
</reference>
<dbReference type="GO" id="GO:0043590">
    <property type="term" value="C:bacterial nucleoid"/>
    <property type="evidence" value="ECO:0007669"/>
    <property type="project" value="TreeGrafter"/>
</dbReference>
<keyword evidence="3 7" id="KW-0227">DNA damage</keyword>
<reference evidence="10 12" key="2">
    <citation type="submission" date="2019-10" db="EMBL/GenBank/DDBJ databases">
        <authorList>
            <person name="Karimi E."/>
        </authorList>
    </citation>
    <scope>NUCLEOTIDE SEQUENCE [LARGE SCALE GENOMIC DNA]</scope>
    <source>
        <strain evidence="10">Sphingobacterium sp. 8BC</strain>
    </source>
</reference>
<evidence type="ECO:0000313" key="9">
    <source>
        <dbReference type="EMBL" id="SPZ88160.1"/>
    </source>
</evidence>
<evidence type="ECO:0000256" key="1">
    <source>
        <dbReference type="ARBA" id="ARBA00007452"/>
    </source>
</evidence>
<dbReference type="RefSeq" id="WP_112375182.1">
    <property type="nucleotide sequence ID" value="NZ_CP068086.1"/>
</dbReference>
<protein>
    <recommendedName>
        <fullName evidence="2 7">DNA repair protein RecO</fullName>
    </recommendedName>
    <alternativeName>
        <fullName evidence="6 7">Recombination protein O</fullName>
    </alternativeName>
</protein>
<dbReference type="Proteomes" id="UP000432350">
    <property type="component" value="Unassembled WGS sequence"/>
</dbReference>
<comment type="similarity">
    <text evidence="1 7">Belongs to the RecO family.</text>
</comment>
<evidence type="ECO:0000256" key="5">
    <source>
        <dbReference type="ARBA" id="ARBA00023204"/>
    </source>
</evidence>
<evidence type="ECO:0000256" key="4">
    <source>
        <dbReference type="ARBA" id="ARBA00023172"/>
    </source>
</evidence>
<dbReference type="SUPFAM" id="SSF50249">
    <property type="entry name" value="Nucleic acid-binding proteins"/>
    <property type="match status" value="1"/>
</dbReference>
<evidence type="ECO:0000313" key="10">
    <source>
        <dbReference type="EMBL" id="VXC75224.1"/>
    </source>
</evidence>
<dbReference type="HAMAP" id="MF_00201">
    <property type="entry name" value="RecO"/>
    <property type="match status" value="1"/>
</dbReference>
<comment type="function">
    <text evidence="7">Involved in DNA repair and RecF pathway recombination.</text>
</comment>
<dbReference type="Gene3D" id="1.20.1440.120">
    <property type="entry name" value="Recombination protein O, C-terminal domain"/>
    <property type="match status" value="1"/>
</dbReference>
<proteinExistence type="inferred from homology"/>
<dbReference type="GeneID" id="97183204"/>
<dbReference type="InterPro" id="IPR003717">
    <property type="entry name" value="RecO"/>
</dbReference>
<dbReference type="AlphaFoldDB" id="A0A2X2LFT1"/>
<evidence type="ECO:0000256" key="6">
    <source>
        <dbReference type="ARBA" id="ARBA00033409"/>
    </source>
</evidence>
<dbReference type="PANTHER" id="PTHR33991:SF1">
    <property type="entry name" value="DNA REPAIR PROTEIN RECO"/>
    <property type="match status" value="1"/>
</dbReference>
<evidence type="ECO:0000313" key="12">
    <source>
        <dbReference type="Proteomes" id="UP000432350"/>
    </source>
</evidence>
<dbReference type="PANTHER" id="PTHR33991">
    <property type="entry name" value="DNA REPAIR PROTEIN RECO"/>
    <property type="match status" value="1"/>
</dbReference>
<evidence type="ECO:0000259" key="8">
    <source>
        <dbReference type="Pfam" id="PF11967"/>
    </source>
</evidence>
<keyword evidence="5 7" id="KW-0234">DNA repair</keyword>
<accession>A0A654B4Z7</accession>
<dbReference type="InterPro" id="IPR037278">
    <property type="entry name" value="ARFGAP/RecO"/>
</dbReference>
<dbReference type="InterPro" id="IPR012340">
    <property type="entry name" value="NA-bd_OB-fold"/>
</dbReference>
<dbReference type="Gene3D" id="2.40.50.140">
    <property type="entry name" value="Nucleic acid-binding proteins"/>
    <property type="match status" value="1"/>
</dbReference>
<dbReference type="Proteomes" id="UP000251241">
    <property type="component" value="Unassembled WGS sequence"/>
</dbReference>
<name>A0A2X2LFT1_SPHMU</name>
<sequence>MLNKTRGIVLKTTNYSESSLVAQIYTEQFGMQSYLITGARKPKAKIKANILQPLHLLEIVATHKDNGSLQRISEARQVPVLQEIPYDIVKSSLALFLNEILYKILKEQENDDYLFEFIHQSVRWLDETHLNLANFHLVFLIKLTRFLGFYPAESKQAHPYFNLHEATFSDSLPEHPLVLQEPHTSIFRNLIESEYSNCDRIKMTASDRQFLLEKVLDFYRLHRTNFKEIKSLYILEEIFR</sequence>
<dbReference type="Pfam" id="PF02565">
    <property type="entry name" value="RecO_C"/>
    <property type="match status" value="1"/>
</dbReference>
<feature type="domain" description="DNA replication/recombination mediator RecO N-terminal" evidence="8">
    <location>
        <begin position="1"/>
        <end position="76"/>
    </location>
</feature>
<dbReference type="GO" id="GO:0006310">
    <property type="term" value="P:DNA recombination"/>
    <property type="evidence" value="ECO:0007669"/>
    <property type="project" value="UniProtKB-UniRule"/>
</dbReference>
<keyword evidence="4 7" id="KW-0233">DNA recombination</keyword>
<evidence type="ECO:0000256" key="3">
    <source>
        <dbReference type="ARBA" id="ARBA00022763"/>
    </source>
</evidence>
<dbReference type="InterPro" id="IPR022572">
    <property type="entry name" value="DNA_rep/recomb_RecO_N"/>
</dbReference>
<dbReference type="SUPFAM" id="SSF57863">
    <property type="entry name" value="ArfGap/RecO-like zinc finger"/>
    <property type="match status" value="1"/>
</dbReference>
<dbReference type="EMBL" id="CABWMV010000007">
    <property type="protein sequence ID" value="VXC75224.1"/>
    <property type="molecule type" value="Genomic_DNA"/>
</dbReference>
<accession>A0A2X2LFT1</accession>
<dbReference type="NCBIfam" id="TIGR00613">
    <property type="entry name" value="reco"/>
    <property type="match status" value="1"/>
</dbReference>